<evidence type="ECO:0000313" key="4">
    <source>
        <dbReference type="EMBL" id="PPJ35562.1"/>
    </source>
</evidence>
<dbReference type="OrthoDB" id="4071145at2"/>
<keyword evidence="1" id="KW-0521">NADP</keyword>
<protein>
    <recommendedName>
        <fullName evidence="3">Alcohol dehydrogenase-like C-terminal domain-containing protein</fullName>
    </recommendedName>
</protein>
<evidence type="ECO:0000259" key="3">
    <source>
        <dbReference type="Pfam" id="PF00107"/>
    </source>
</evidence>
<dbReference type="Gene3D" id="3.90.180.10">
    <property type="entry name" value="Medium-chain alcohol dehydrogenases, catalytic domain"/>
    <property type="match status" value="1"/>
</dbReference>
<organism evidence="4 5">
    <name type="scientific">Nocardia nova</name>
    <dbReference type="NCBI Taxonomy" id="37330"/>
    <lineage>
        <taxon>Bacteria</taxon>
        <taxon>Bacillati</taxon>
        <taxon>Actinomycetota</taxon>
        <taxon>Actinomycetes</taxon>
        <taxon>Mycobacteriales</taxon>
        <taxon>Nocardiaceae</taxon>
        <taxon>Nocardia</taxon>
    </lineage>
</organism>
<comment type="caution">
    <text evidence="4">The sequence shown here is derived from an EMBL/GenBank/DDBJ whole genome shotgun (WGS) entry which is preliminary data.</text>
</comment>
<gene>
    <name evidence="4" type="ORF">C5E45_25035</name>
</gene>
<dbReference type="InterPro" id="IPR013149">
    <property type="entry name" value="ADH-like_C"/>
</dbReference>
<keyword evidence="2" id="KW-0560">Oxidoreductase</keyword>
<dbReference type="EMBL" id="PSZC01000020">
    <property type="protein sequence ID" value="PPJ35562.1"/>
    <property type="molecule type" value="Genomic_DNA"/>
</dbReference>
<sequence>MLVVAAIGSAGKFDFVRQCGADEVLTYDDPWPGAVDIVLDGVGGDMVQRGVDSLGPHGTLVAFSAGGGAVDTSTLLGDLKTVTGFSMGLLSRTEPALIEQYRAQLWKLWKGKAIRPYVEVRDWTELDAVVDRIATRRSVGRMAISVEFGLR</sequence>
<dbReference type="InterPro" id="IPR036291">
    <property type="entry name" value="NAD(P)-bd_dom_sf"/>
</dbReference>
<dbReference type="Gene3D" id="3.40.50.720">
    <property type="entry name" value="NAD(P)-binding Rossmann-like Domain"/>
    <property type="match status" value="1"/>
</dbReference>
<dbReference type="PANTHER" id="PTHR48106">
    <property type="entry name" value="QUINONE OXIDOREDUCTASE PIG3-RELATED"/>
    <property type="match status" value="1"/>
</dbReference>
<name>A0A2S6AK18_9NOCA</name>
<dbReference type="GO" id="GO:0070402">
    <property type="term" value="F:NADPH binding"/>
    <property type="evidence" value="ECO:0007669"/>
    <property type="project" value="TreeGrafter"/>
</dbReference>
<reference evidence="4 5" key="1">
    <citation type="submission" date="2018-02" db="EMBL/GenBank/DDBJ databases">
        <title>8 Nocardia nova and 1 Nocardia cyriacigeorgica strain used for evolution to TMP-SMX.</title>
        <authorList>
            <person name="Mehta H."/>
            <person name="Weng J."/>
            <person name="Shamoo Y."/>
        </authorList>
    </citation>
    <scope>NUCLEOTIDE SEQUENCE [LARGE SCALE GENOMIC DNA]</scope>
    <source>
        <strain evidence="4 5">MDA3139</strain>
    </source>
</reference>
<feature type="domain" description="Alcohol dehydrogenase-like C-terminal" evidence="3">
    <location>
        <begin position="3"/>
        <end position="99"/>
    </location>
</feature>
<dbReference type="AlphaFoldDB" id="A0A2S6AK18"/>
<dbReference type="Pfam" id="PF00107">
    <property type="entry name" value="ADH_zinc_N"/>
    <property type="match status" value="1"/>
</dbReference>
<evidence type="ECO:0000256" key="1">
    <source>
        <dbReference type="ARBA" id="ARBA00022857"/>
    </source>
</evidence>
<evidence type="ECO:0000313" key="5">
    <source>
        <dbReference type="Proteomes" id="UP000239874"/>
    </source>
</evidence>
<dbReference type="Proteomes" id="UP000239874">
    <property type="component" value="Unassembled WGS sequence"/>
</dbReference>
<accession>A0A2S6AK18</accession>
<dbReference type="GO" id="GO:0016651">
    <property type="term" value="F:oxidoreductase activity, acting on NAD(P)H"/>
    <property type="evidence" value="ECO:0007669"/>
    <property type="project" value="TreeGrafter"/>
</dbReference>
<evidence type="ECO:0000256" key="2">
    <source>
        <dbReference type="ARBA" id="ARBA00023002"/>
    </source>
</evidence>
<dbReference type="SUPFAM" id="SSF51735">
    <property type="entry name" value="NAD(P)-binding Rossmann-fold domains"/>
    <property type="match status" value="1"/>
</dbReference>
<proteinExistence type="predicted"/>